<keyword evidence="4" id="KW-1185">Reference proteome</keyword>
<evidence type="ECO:0000313" key="4">
    <source>
        <dbReference type="Proteomes" id="UP000520767"/>
    </source>
</evidence>
<dbReference type="Proteomes" id="UP000520767">
    <property type="component" value="Unassembled WGS sequence"/>
</dbReference>
<organism evidence="3 4">
    <name type="scientific">Actinophytocola algeriensis</name>
    <dbReference type="NCBI Taxonomy" id="1768010"/>
    <lineage>
        <taxon>Bacteria</taxon>
        <taxon>Bacillati</taxon>
        <taxon>Actinomycetota</taxon>
        <taxon>Actinomycetes</taxon>
        <taxon>Pseudonocardiales</taxon>
        <taxon>Pseudonocardiaceae</taxon>
    </lineage>
</organism>
<dbReference type="InterPro" id="IPR035905">
    <property type="entry name" value="Barstar-like_sf"/>
</dbReference>
<dbReference type="Pfam" id="PF01337">
    <property type="entry name" value="Barstar"/>
    <property type="match status" value="1"/>
</dbReference>
<evidence type="ECO:0000313" key="3">
    <source>
        <dbReference type="EMBL" id="MBB4909250.1"/>
    </source>
</evidence>
<dbReference type="RefSeq" id="WP_221464255.1">
    <property type="nucleotide sequence ID" value="NZ_JACHJQ010000005.1"/>
</dbReference>
<evidence type="ECO:0000259" key="2">
    <source>
        <dbReference type="Pfam" id="PF01337"/>
    </source>
</evidence>
<accession>A0A7W7Q901</accession>
<dbReference type="SUPFAM" id="SSF52038">
    <property type="entry name" value="Barstar-related"/>
    <property type="match status" value="1"/>
</dbReference>
<dbReference type="Gene3D" id="3.30.370.10">
    <property type="entry name" value="Barstar-like"/>
    <property type="match status" value="1"/>
</dbReference>
<comment type="similarity">
    <text evidence="1">Belongs to the barstar family.</text>
</comment>
<dbReference type="EMBL" id="JACHJQ010000005">
    <property type="protein sequence ID" value="MBB4909250.1"/>
    <property type="molecule type" value="Genomic_DNA"/>
</dbReference>
<dbReference type="InterPro" id="IPR000468">
    <property type="entry name" value="Barstar"/>
</dbReference>
<gene>
    <name evidence="3" type="ORF">FHR82_005503</name>
</gene>
<dbReference type="AlphaFoldDB" id="A0A7W7Q901"/>
<feature type="domain" description="Barstar (barnase inhibitor)" evidence="2">
    <location>
        <begin position="39"/>
        <end position="127"/>
    </location>
</feature>
<name>A0A7W7Q901_9PSEU</name>
<reference evidence="3 4" key="1">
    <citation type="submission" date="2020-08" db="EMBL/GenBank/DDBJ databases">
        <title>Genomic Encyclopedia of Type Strains, Phase III (KMG-III): the genomes of soil and plant-associated and newly described type strains.</title>
        <authorList>
            <person name="Whitman W."/>
        </authorList>
    </citation>
    <scope>NUCLEOTIDE SEQUENCE [LARGE SCALE GENOMIC DNA]</scope>
    <source>
        <strain evidence="3 4">CECT 8960</strain>
    </source>
</reference>
<protein>
    <recommendedName>
        <fullName evidence="2">Barstar (barnase inhibitor) domain-containing protein</fullName>
    </recommendedName>
</protein>
<comment type="caution">
    <text evidence="3">The sequence shown here is derived from an EMBL/GenBank/DDBJ whole genome shotgun (WGS) entry which is preliminary data.</text>
</comment>
<evidence type="ECO:0000256" key="1">
    <source>
        <dbReference type="ARBA" id="ARBA00006845"/>
    </source>
</evidence>
<sequence>MAPSGADFDLLKNGPVTLYHRQEVLDEAVTTLVGLGYLVHRLDARAWATRADFAAAVREELDFPDHFGGNLDAFNDCMRDVAAFSYGADRESAGTVLVLTGYDTFAARDRRAAQIILDIVADNARVGLLHGHRMVCLVQSDDRDIRFEPVGATPVGWADRS</sequence>
<proteinExistence type="inferred from homology"/>